<evidence type="ECO:0000313" key="5">
    <source>
        <dbReference type="Proteomes" id="UP000001949"/>
    </source>
</evidence>
<dbReference type="eggNOG" id="ENOG502TN7W">
    <property type="taxonomic scope" value="Eukaryota"/>
</dbReference>
<protein>
    <recommendedName>
        <fullName evidence="3">Elongation factor P C-terminal domain-containing protein</fullName>
    </recommendedName>
</protein>
<dbReference type="InterPro" id="IPR020599">
    <property type="entry name" value="Transl_elong_fac_P/YeiP"/>
</dbReference>
<dbReference type="SMART" id="SM00841">
    <property type="entry name" value="Elong-fact-P_C"/>
    <property type="match status" value="1"/>
</dbReference>
<dbReference type="KEGG" id="tpv:TP03_0308"/>
<feature type="signal peptide" evidence="2">
    <location>
        <begin position="1"/>
        <end position="20"/>
    </location>
</feature>
<dbReference type="InterPro" id="IPR014722">
    <property type="entry name" value="Rib_uL2_dom2"/>
</dbReference>
<sequence>MKNGAILLSLILPLLQSVSCYVISDSLKSFHPLHHPLNTNTNLSKLNTVVNTVGSVVEREVESVGVTVPVTPDTVTPDTVTEPPDTLTEPRKLSTYERKRIMHKILHERNKKLISDLISKCDPADLIPYRSKSRPKSRTPRTSQVTPSVTDDTEFEDSVITFDDVEPTQINHVKSGSYVFYKGEVYTVVSIQHIAQARTKGHYKVKMHLLHTNKENSFSFPDASKLTVVVPNKVNCTYSHFDLNSNLHIFHIIHNVDSGNSLHSVSPGVTGDNSGKYDNSCVTGSVVGVNRSLNIPALKYLKPGLKVSISRWKDKILSVYIPFHIEYKVVKINTGNYAATLDNGLVVLVPTYIKVNDHIEITTKAGEFLRRTKIA</sequence>
<dbReference type="GO" id="GO:0005737">
    <property type="term" value="C:cytoplasm"/>
    <property type="evidence" value="ECO:0007669"/>
    <property type="project" value="InterPro"/>
</dbReference>
<dbReference type="InterPro" id="IPR015365">
    <property type="entry name" value="Elong-fact-P_C"/>
</dbReference>
<keyword evidence="2" id="KW-0732">Signal</keyword>
<evidence type="ECO:0000256" key="2">
    <source>
        <dbReference type="SAM" id="SignalP"/>
    </source>
</evidence>
<dbReference type="EMBL" id="AAGK01000005">
    <property type="protein sequence ID" value="EAN31043.1"/>
    <property type="molecule type" value="Genomic_DNA"/>
</dbReference>
<dbReference type="Gene3D" id="2.40.50.140">
    <property type="entry name" value="Nucleic acid-binding proteins"/>
    <property type="match status" value="1"/>
</dbReference>
<dbReference type="InParanoid" id="Q4N046"/>
<evidence type="ECO:0000259" key="3">
    <source>
        <dbReference type="SMART" id="SM00841"/>
    </source>
</evidence>
<dbReference type="AlphaFoldDB" id="Q4N046"/>
<feature type="compositionally biased region" description="Low complexity" evidence="1">
    <location>
        <begin position="69"/>
        <end position="87"/>
    </location>
</feature>
<dbReference type="Pfam" id="PF09285">
    <property type="entry name" value="Elong-fact-P_C"/>
    <property type="match status" value="1"/>
</dbReference>
<feature type="chain" id="PRO_5004241322" description="Elongation factor P C-terminal domain-containing protein" evidence="2">
    <location>
        <begin position="21"/>
        <end position="375"/>
    </location>
</feature>
<evidence type="ECO:0000313" key="4">
    <source>
        <dbReference type="EMBL" id="EAN31043.1"/>
    </source>
</evidence>
<dbReference type="PANTHER" id="PTHR30053">
    <property type="entry name" value="ELONGATION FACTOR P"/>
    <property type="match status" value="1"/>
</dbReference>
<dbReference type="InterPro" id="IPR013185">
    <property type="entry name" value="Transl_elong_KOW-like"/>
</dbReference>
<dbReference type="SUPFAM" id="SSF50104">
    <property type="entry name" value="Translation proteins SH3-like domain"/>
    <property type="match status" value="1"/>
</dbReference>
<dbReference type="VEuPathDB" id="PiroplasmaDB:TpMuguga_03g00308"/>
<dbReference type="GO" id="GO:0003746">
    <property type="term" value="F:translation elongation factor activity"/>
    <property type="evidence" value="ECO:0007669"/>
    <property type="project" value="TreeGrafter"/>
</dbReference>
<dbReference type="PANTHER" id="PTHR30053:SF14">
    <property type="entry name" value="TRANSLATION ELONGATION FACTOR KOW-LIKE DOMAIN-CONTAINING PROTEIN"/>
    <property type="match status" value="1"/>
</dbReference>
<evidence type="ECO:0000256" key="1">
    <source>
        <dbReference type="SAM" id="MobiDB-lite"/>
    </source>
</evidence>
<dbReference type="RefSeq" id="XP_763326.1">
    <property type="nucleotide sequence ID" value="XM_758233.1"/>
</dbReference>
<gene>
    <name evidence="4" type="ordered locus">TP03_0308</name>
</gene>
<feature type="region of interest" description="Disordered" evidence="1">
    <location>
        <begin position="69"/>
        <end position="89"/>
    </location>
</feature>
<dbReference type="Gene3D" id="2.30.30.30">
    <property type="match status" value="1"/>
</dbReference>
<dbReference type="SUPFAM" id="SSF50249">
    <property type="entry name" value="Nucleic acid-binding proteins"/>
    <property type="match status" value="1"/>
</dbReference>
<reference evidence="4 5" key="1">
    <citation type="journal article" date="2005" name="Science">
        <title>Genome sequence of Theileria parva, a bovine pathogen that transforms lymphocytes.</title>
        <authorList>
            <person name="Gardner M.J."/>
            <person name="Bishop R."/>
            <person name="Shah T."/>
            <person name="de Villiers E.P."/>
            <person name="Carlton J.M."/>
            <person name="Hall N."/>
            <person name="Ren Q."/>
            <person name="Paulsen I.T."/>
            <person name="Pain A."/>
            <person name="Berriman M."/>
            <person name="Wilson R.J.M."/>
            <person name="Sato S."/>
            <person name="Ralph S.A."/>
            <person name="Mann D.J."/>
            <person name="Xiong Z."/>
            <person name="Shallom S.J."/>
            <person name="Weidman J."/>
            <person name="Jiang L."/>
            <person name="Lynn J."/>
            <person name="Weaver B."/>
            <person name="Shoaibi A."/>
            <person name="Domingo A.R."/>
            <person name="Wasawo D."/>
            <person name="Crabtree J."/>
            <person name="Wortman J.R."/>
            <person name="Haas B."/>
            <person name="Angiuoli S.V."/>
            <person name="Creasy T.H."/>
            <person name="Lu C."/>
            <person name="Suh B."/>
            <person name="Silva J.C."/>
            <person name="Utterback T.R."/>
            <person name="Feldblyum T.V."/>
            <person name="Pertea M."/>
            <person name="Allen J."/>
            <person name="Nierman W.C."/>
            <person name="Taracha E.L.N."/>
            <person name="Salzberg S.L."/>
            <person name="White O.R."/>
            <person name="Fitzhugh H.A."/>
            <person name="Morzaria S."/>
            <person name="Venter J.C."/>
            <person name="Fraser C.M."/>
            <person name="Nene V."/>
        </authorList>
    </citation>
    <scope>NUCLEOTIDE SEQUENCE [LARGE SCALE GENOMIC DNA]</scope>
    <source>
        <strain evidence="4 5">Muguga</strain>
    </source>
</reference>
<feature type="region of interest" description="Disordered" evidence="1">
    <location>
        <begin position="128"/>
        <end position="152"/>
    </location>
</feature>
<feature type="domain" description="Elongation factor P C-terminal" evidence="3">
    <location>
        <begin position="325"/>
        <end position="371"/>
    </location>
</feature>
<keyword evidence="5" id="KW-1185">Reference proteome</keyword>
<name>Q4N046_THEPA</name>
<dbReference type="STRING" id="5875.Q4N046"/>
<dbReference type="Proteomes" id="UP000001949">
    <property type="component" value="Unassembled WGS sequence"/>
</dbReference>
<accession>Q4N046</accession>
<proteinExistence type="predicted"/>
<dbReference type="Pfam" id="PF08207">
    <property type="entry name" value="EFP_N"/>
    <property type="match status" value="1"/>
</dbReference>
<comment type="caution">
    <text evidence="4">The sequence shown here is derived from an EMBL/GenBank/DDBJ whole genome shotgun (WGS) entry which is preliminary data.</text>
</comment>
<dbReference type="GO" id="GO:0043043">
    <property type="term" value="P:peptide biosynthetic process"/>
    <property type="evidence" value="ECO:0007669"/>
    <property type="project" value="InterPro"/>
</dbReference>
<dbReference type="OMA" id="CEYSHFD"/>
<dbReference type="GeneID" id="3500276"/>
<organism evidence="4 5">
    <name type="scientific">Theileria parva</name>
    <name type="common">East coast fever infection agent</name>
    <dbReference type="NCBI Taxonomy" id="5875"/>
    <lineage>
        <taxon>Eukaryota</taxon>
        <taxon>Sar</taxon>
        <taxon>Alveolata</taxon>
        <taxon>Apicomplexa</taxon>
        <taxon>Aconoidasida</taxon>
        <taxon>Piroplasmida</taxon>
        <taxon>Theileriidae</taxon>
        <taxon>Theileria</taxon>
    </lineage>
</organism>
<dbReference type="InterPro" id="IPR012340">
    <property type="entry name" value="NA-bd_OB-fold"/>
</dbReference>
<dbReference type="InterPro" id="IPR008991">
    <property type="entry name" value="Translation_prot_SH3-like_sf"/>
</dbReference>